<evidence type="ECO:0000259" key="2">
    <source>
        <dbReference type="Pfam" id="PF07853"/>
    </source>
</evidence>
<feature type="transmembrane region" description="Helical" evidence="1">
    <location>
        <begin position="104"/>
        <end position="128"/>
    </location>
</feature>
<keyword evidence="1" id="KW-0812">Transmembrane</keyword>
<dbReference type="InterPro" id="IPR012867">
    <property type="entry name" value="DUF1648"/>
</dbReference>
<feature type="transmembrane region" description="Helical" evidence="1">
    <location>
        <begin position="148"/>
        <end position="168"/>
    </location>
</feature>
<name>A0A839RPW6_9ACTN</name>
<comment type="caution">
    <text evidence="3">The sequence shown here is derived from an EMBL/GenBank/DDBJ whole genome shotgun (WGS) entry which is preliminary data.</text>
</comment>
<dbReference type="OrthoDB" id="3178004at2"/>
<evidence type="ECO:0000256" key="1">
    <source>
        <dbReference type="SAM" id="Phobius"/>
    </source>
</evidence>
<evidence type="ECO:0000313" key="3">
    <source>
        <dbReference type="EMBL" id="MBB3039042.1"/>
    </source>
</evidence>
<feature type="transmembrane region" description="Helical" evidence="1">
    <location>
        <begin position="68"/>
        <end position="92"/>
    </location>
</feature>
<organism evidence="3 4">
    <name type="scientific">Hoyosella altamirensis</name>
    <dbReference type="NCBI Taxonomy" id="616997"/>
    <lineage>
        <taxon>Bacteria</taxon>
        <taxon>Bacillati</taxon>
        <taxon>Actinomycetota</taxon>
        <taxon>Actinomycetes</taxon>
        <taxon>Mycobacteriales</taxon>
        <taxon>Hoyosellaceae</taxon>
        <taxon>Hoyosella</taxon>
    </lineage>
</organism>
<dbReference type="Proteomes" id="UP000567922">
    <property type="component" value="Unassembled WGS sequence"/>
</dbReference>
<feature type="domain" description="DUF1648" evidence="2">
    <location>
        <begin position="34"/>
        <end position="75"/>
    </location>
</feature>
<proteinExistence type="predicted"/>
<dbReference type="Pfam" id="PF07853">
    <property type="entry name" value="DUF1648"/>
    <property type="match status" value="1"/>
</dbReference>
<gene>
    <name evidence="3" type="ORF">FHU29_003511</name>
</gene>
<reference evidence="3 4" key="1">
    <citation type="submission" date="2020-08" db="EMBL/GenBank/DDBJ databases">
        <title>Sequencing the genomes of 1000 actinobacteria strains.</title>
        <authorList>
            <person name="Klenk H.-P."/>
        </authorList>
    </citation>
    <scope>NUCLEOTIDE SEQUENCE [LARGE SCALE GENOMIC DNA]</scope>
    <source>
        <strain evidence="3 4">DSM 45258</strain>
    </source>
</reference>
<dbReference type="RefSeq" id="WP_157094952.1">
    <property type="nucleotide sequence ID" value="NZ_BDDI01000004.1"/>
</dbReference>
<accession>A0A839RPW6</accession>
<keyword evidence="1" id="KW-1133">Transmembrane helix</keyword>
<feature type="transmembrane region" description="Helical" evidence="1">
    <location>
        <begin position="27"/>
        <end position="48"/>
    </location>
</feature>
<keyword evidence="1" id="KW-0472">Membrane</keyword>
<protein>
    <recommendedName>
        <fullName evidence="2">DUF1648 domain-containing protein</fullName>
    </recommendedName>
</protein>
<evidence type="ECO:0000313" key="4">
    <source>
        <dbReference type="Proteomes" id="UP000567922"/>
    </source>
</evidence>
<keyword evidence="4" id="KW-1185">Reference proteome</keyword>
<dbReference type="EMBL" id="JACHWS010000003">
    <property type="protein sequence ID" value="MBB3039042.1"/>
    <property type="molecule type" value="Genomic_DNA"/>
</dbReference>
<dbReference type="AlphaFoldDB" id="A0A839RPW6"/>
<sequence>MTSVQTPHVLSMAMGEMWQDNNPRWKAYLGFPALVVAATMVTILMWLPDLPSQIATQWSADGQVTSQSSPFVMLVTYLLPIFVAILIPLVIGHYQTGDSSLAQWGIRLAYALGWFVSVLISALVLMLLARQRGAQAALEAPAPDWSMIAISFVAALVAGAVGATLAPVTKSETRP</sequence>